<dbReference type="InterPro" id="IPR036890">
    <property type="entry name" value="HATPase_C_sf"/>
</dbReference>
<dbReference type="Gene3D" id="3.30.565.10">
    <property type="entry name" value="Histidine kinase-like ATPase, C-terminal domain"/>
    <property type="match status" value="1"/>
</dbReference>
<comment type="similarity">
    <text evidence="1 4">Belongs to the DNA mismatch repair MutL/HexB family.</text>
</comment>
<reference evidence="9 10" key="1">
    <citation type="submission" date="2018-01" db="EMBL/GenBank/DDBJ databases">
        <title>The whole genome sequencing and assembly of Paenibacillus chitinolyticus KCCM 41400 strain.</title>
        <authorList>
            <person name="Kim J.-Y."/>
            <person name="Park M.-K."/>
            <person name="Lee Y.-J."/>
            <person name="Yi H."/>
            <person name="Bahn Y.-S."/>
            <person name="Kim J.F."/>
            <person name="Lee D.-W."/>
        </authorList>
    </citation>
    <scope>NUCLEOTIDE SEQUENCE [LARGE SCALE GENOMIC DNA]</scope>
    <source>
        <strain evidence="9 10">KCCM 41400</strain>
    </source>
</reference>
<evidence type="ECO:0000259" key="7">
    <source>
        <dbReference type="SMART" id="SM01340"/>
    </source>
</evidence>
<dbReference type="Gene3D" id="3.30.1370.100">
    <property type="entry name" value="MutL, C-terminal domain, regulatory subdomain"/>
    <property type="match status" value="1"/>
</dbReference>
<dbReference type="SUPFAM" id="SSF118116">
    <property type="entry name" value="DNA mismatch repair protein MutL"/>
    <property type="match status" value="1"/>
</dbReference>
<dbReference type="CDD" id="cd16926">
    <property type="entry name" value="HATPase_MutL-MLH-PMS-like"/>
    <property type="match status" value="1"/>
</dbReference>
<keyword evidence="9" id="KW-0378">Hydrolase</keyword>
<evidence type="ECO:0000256" key="1">
    <source>
        <dbReference type="ARBA" id="ARBA00006082"/>
    </source>
</evidence>
<keyword evidence="2 4" id="KW-0227">DNA damage</keyword>
<organism evidence="9 10">
    <name type="scientific">Paenibacillus chitinolyticus</name>
    <dbReference type="NCBI Taxonomy" id="79263"/>
    <lineage>
        <taxon>Bacteria</taxon>
        <taxon>Bacillati</taxon>
        <taxon>Bacillota</taxon>
        <taxon>Bacilli</taxon>
        <taxon>Bacillales</taxon>
        <taxon>Paenibacillaceae</taxon>
        <taxon>Paenibacillus</taxon>
    </lineage>
</organism>
<dbReference type="InterPro" id="IPR037198">
    <property type="entry name" value="MutL_C_sf"/>
</dbReference>
<gene>
    <name evidence="4 8" type="primary">mutL</name>
    <name evidence="8" type="ORF">M5X16_00185</name>
    <name evidence="9" type="ORF">PC41400_12995</name>
</gene>
<dbReference type="InterPro" id="IPR042120">
    <property type="entry name" value="MutL_C_dimsub"/>
</dbReference>
<dbReference type="PANTHER" id="PTHR10073:SF12">
    <property type="entry name" value="DNA MISMATCH REPAIR PROTEIN MLH1"/>
    <property type="match status" value="1"/>
</dbReference>
<dbReference type="SMART" id="SM00853">
    <property type="entry name" value="MutL_C"/>
    <property type="match status" value="1"/>
</dbReference>
<feature type="compositionally biased region" description="Basic and acidic residues" evidence="5">
    <location>
        <begin position="388"/>
        <end position="408"/>
    </location>
</feature>
<sequence>MGKIRLLDEHIANQIAAGEVVERPASVVKELVENSIDAGSSRIDVVAEEGGLQLIRVTDNGSGIESEDCELAFYRHATSKIQSGKDLFSIRTLGFRGEALPSIAAVSKTEFVTSTDGSGLGRKLAVEGGDVVTQEETSARKGTDISVKELFYNTPARLKYMKTIQTELGHISDYMYRLALAHPEIAFTLKHNGNSLLQTLGGGDLLQVIAGVYGSAVGKQMIAVGGESLDYKISGYISRPELNRANRSAMSIMVNGRYVRSFAVQHAIMNGFHTLLPINRFPVVVLHIEMDPSLVDVNVHPSKLEVRFSKEPELVKMIEDMIKEALGRQVLIPKGVQASARIKESFVQETMTLYRPEADPLLKQGITPAQWREQLSVPEDGQAPASADNREGAGEGRDTAQEADERRRSLASLDSLAPPESGAGSAGSAAEALAPDGDGRREQQPLAAGGAAGLSGRGAADDRRTGSASDAAVPDGVPAPAAQEAAASRLREPQSRPAAAEPYGAPYGSGAYGSQPRSGAAAGAGGRTGRAPAPDDRPYSREAAGSLLAALPTRSDKEALKRPDFPSLSPIGQLHGTYLLAQNEAGFYMIDQHAAHERINYEYYYTKFGEPQEASQELLVPIPLEFTSADFQALRDKLPLLEQVGVYLEAFGGNTYLVRAYPHWFPAGDEQAIVEEMCEWILTERKGVDLSKLREKSSTLCSCKASIKANQSLSTAEMEALLDRLGGCGNPYTCPHGRPIVISFSTYELEKMFKRVM</sequence>
<dbReference type="InterPro" id="IPR042121">
    <property type="entry name" value="MutL_C_regsub"/>
</dbReference>
<evidence type="ECO:0000256" key="2">
    <source>
        <dbReference type="ARBA" id="ARBA00022763"/>
    </source>
</evidence>
<dbReference type="Proteomes" id="UP001527202">
    <property type="component" value="Unassembled WGS sequence"/>
</dbReference>
<evidence type="ECO:0000256" key="3">
    <source>
        <dbReference type="ARBA" id="ARBA00023204"/>
    </source>
</evidence>
<dbReference type="FunFam" id="3.30.565.10:FF:000003">
    <property type="entry name" value="DNA mismatch repair endonuclease MutL"/>
    <property type="match status" value="1"/>
</dbReference>
<dbReference type="SUPFAM" id="SSF55874">
    <property type="entry name" value="ATPase domain of HSP90 chaperone/DNA topoisomerase II/histidine kinase"/>
    <property type="match status" value="1"/>
</dbReference>
<dbReference type="GeneID" id="95375729"/>
<feature type="domain" description="MutL C-terminal dimerisation" evidence="6">
    <location>
        <begin position="570"/>
        <end position="713"/>
    </location>
</feature>
<dbReference type="GO" id="GO:0016887">
    <property type="term" value="F:ATP hydrolysis activity"/>
    <property type="evidence" value="ECO:0007669"/>
    <property type="project" value="InterPro"/>
</dbReference>
<dbReference type="InterPro" id="IPR014762">
    <property type="entry name" value="DNA_mismatch_repair_CS"/>
</dbReference>
<keyword evidence="3 4" id="KW-0234">DNA repair</keyword>
<dbReference type="Gene3D" id="3.30.230.10">
    <property type="match status" value="1"/>
</dbReference>
<evidence type="ECO:0000313" key="10">
    <source>
        <dbReference type="Proteomes" id="UP000288943"/>
    </source>
</evidence>
<dbReference type="InterPro" id="IPR002099">
    <property type="entry name" value="MutL/Mlh/PMS"/>
</dbReference>
<dbReference type="SUPFAM" id="SSF54211">
    <property type="entry name" value="Ribosomal protein S5 domain 2-like"/>
    <property type="match status" value="1"/>
</dbReference>
<dbReference type="InterPro" id="IPR013507">
    <property type="entry name" value="DNA_mismatch_S5_2-like"/>
</dbReference>
<dbReference type="Gene3D" id="3.30.1540.20">
    <property type="entry name" value="MutL, C-terminal domain, dimerisation subdomain"/>
    <property type="match status" value="1"/>
</dbReference>
<dbReference type="KEGG" id="pchi:PC41400_12995"/>
<name>A0A410WW34_9BACL</name>
<dbReference type="GO" id="GO:0005524">
    <property type="term" value="F:ATP binding"/>
    <property type="evidence" value="ECO:0007669"/>
    <property type="project" value="InterPro"/>
</dbReference>
<dbReference type="NCBIfam" id="TIGR00585">
    <property type="entry name" value="mutl"/>
    <property type="match status" value="1"/>
</dbReference>
<dbReference type="PANTHER" id="PTHR10073">
    <property type="entry name" value="DNA MISMATCH REPAIR PROTEIN MLH, PMS, MUTL"/>
    <property type="match status" value="1"/>
</dbReference>
<evidence type="ECO:0000256" key="5">
    <source>
        <dbReference type="SAM" id="MobiDB-lite"/>
    </source>
</evidence>
<feature type="compositionally biased region" description="Low complexity" evidence="5">
    <location>
        <begin position="468"/>
        <end position="487"/>
    </location>
</feature>
<comment type="function">
    <text evidence="4">This protein is involved in the repair of mismatches in DNA. It is required for dam-dependent methyl-directed DNA mismatch repair. May act as a 'molecular matchmaker', a protein that promotes the formation of a stable complex between two or more DNA-binding proteins in an ATP-dependent manner without itself being part of a final effector complex.</text>
</comment>
<evidence type="ECO:0000313" key="9">
    <source>
        <dbReference type="EMBL" id="QAV18540.1"/>
    </source>
</evidence>
<reference evidence="8 11" key="2">
    <citation type="submission" date="2022-05" db="EMBL/GenBank/DDBJ databases">
        <title>Genome Sequencing of Bee-Associated Microbes.</title>
        <authorList>
            <person name="Dunlap C."/>
        </authorList>
    </citation>
    <scope>NUCLEOTIDE SEQUENCE [LARGE SCALE GENOMIC DNA]</scope>
    <source>
        <strain evidence="8 11">NRRL B-23120</strain>
    </source>
</reference>
<dbReference type="Pfam" id="PF13589">
    <property type="entry name" value="HATPase_c_3"/>
    <property type="match status" value="1"/>
</dbReference>
<evidence type="ECO:0000256" key="4">
    <source>
        <dbReference type="HAMAP-Rule" id="MF_00149"/>
    </source>
</evidence>
<proteinExistence type="inferred from homology"/>
<dbReference type="GO" id="GO:0140664">
    <property type="term" value="F:ATP-dependent DNA damage sensor activity"/>
    <property type="evidence" value="ECO:0007669"/>
    <property type="project" value="InterPro"/>
</dbReference>
<dbReference type="RefSeq" id="WP_042228138.1">
    <property type="nucleotide sequence ID" value="NZ_CP026520.1"/>
</dbReference>
<dbReference type="AlphaFoldDB" id="A0A410WW34"/>
<feature type="region of interest" description="Disordered" evidence="5">
    <location>
        <begin position="377"/>
        <end position="540"/>
    </location>
</feature>
<dbReference type="GO" id="GO:0030983">
    <property type="term" value="F:mismatched DNA binding"/>
    <property type="evidence" value="ECO:0007669"/>
    <property type="project" value="InterPro"/>
</dbReference>
<dbReference type="Proteomes" id="UP000288943">
    <property type="component" value="Chromosome"/>
</dbReference>
<dbReference type="EMBL" id="CP026520">
    <property type="protein sequence ID" value="QAV18540.1"/>
    <property type="molecule type" value="Genomic_DNA"/>
</dbReference>
<dbReference type="InterPro" id="IPR020667">
    <property type="entry name" value="DNA_mismatch_repair_MutL"/>
</dbReference>
<keyword evidence="9" id="KW-0540">Nuclease</keyword>
<feature type="domain" description="DNA mismatch repair protein S5" evidence="7">
    <location>
        <begin position="209"/>
        <end position="327"/>
    </location>
</feature>
<feature type="compositionally biased region" description="Low complexity" evidence="5">
    <location>
        <begin position="497"/>
        <end position="521"/>
    </location>
</feature>
<dbReference type="OrthoDB" id="9763467at2"/>
<dbReference type="PROSITE" id="PS00058">
    <property type="entry name" value="DNA_MISMATCH_REPAIR_1"/>
    <property type="match status" value="1"/>
</dbReference>
<feature type="compositionally biased region" description="Low complexity" evidence="5">
    <location>
        <begin position="415"/>
        <end position="435"/>
    </location>
</feature>
<dbReference type="InterPro" id="IPR014790">
    <property type="entry name" value="MutL_C"/>
</dbReference>
<evidence type="ECO:0000259" key="6">
    <source>
        <dbReference type="SMART" id="SM00853"/>
    </source>
</evidence>
<dbReference type="InterPro" id="IPR038973">
    <property type="entry name" value="MutL/Mlh/Pms-like"/>
</dbReference>
<dbReference type="GO" id="GO:0006298">
    <property type="term" value="P:mismatch repair"/>
    <property type="evidence" value="ECO:0007669"/>
    <property type="project" value="UniProtKB-UniRule"/>
</dbReference>
<dbReference type="SMART" id="SM01340">
    <property type="entry name" value="DNA_mis_repair"/>
    <property type="match status" value="1"/>
</dbReference>
<protein>
    <recommendedName>
        <fullName evidence="4">DNA mismatch repair protein MutL</fullName>
    </recommendedName>
</protein>
<dbReference type="CDD" id="cd00782">
    <property type="entry name" value="MutL_Trans"/>
    <property type="match status" value="1"/>
</dbReference>
<dbReference type="EMBL" id="JAMDMJ010000001">
    <property type="protein sequence ID" value="MCY9594196.1"/>
    <property type="molecule type" value="Genomic_DNA"/>
</dbReference>
<dbReference type="InterPro" id="IPR020568">
    <property type="entry name" value="Ribosomal_Su5_D2-typ_SF"/>
</dbReference>
<keyword evidence="9" id="KW-0255">Endonuclease</keyword>
<dbReference type="GO" id="GO:0004519">
    <property type="term" value="F:endonuclease activity"/>
    <property type="evidence" value="ECO:0007669"/>
    <property type="project" value="UniProtKB-KW"/>
</dbReference>
<dbReference type="InterPro" id="IPR014721">
    <property type="entry name" value="Ribsml_uS5_D2-typ_fold_subgr"/>
</dbReference>
<evidence type="ECO:0000313" key="8">
    <source>
        <dbReference type="EMBL" id="MCY9594196.1"/>
    </source>
</evidence>
<dbReference type="GO" id="GO:0032300">
    <property type="term" value="C:mismatch repair complex"/>
    <property type="evidence" value="ECO:0007669"/>
    <property type="project" value="InterPro"/>
</dbReference>
<accession>A0A410WW34</accession>
<dbReference type="Pfam" id="PF01119">
    <property type="entry name" value="DNA_mis_repair"/>
    <property type="match status" value="1"/>
</dbReference>
<evidence type="ECO:0000313" key="11">
    <source>
        <dbReference type="Proteomes" id="UP001527202"/>
    </source>
</evidence>
<dbReference type="Pfam" id="PF08676">
    <property type="entry name" value="MutL_C"/>
    <property type="match status" value="1"/>
</dbReference>
<keyword evidence="11" id="KW-1185">Reference proteome</keyword>
<dbReference type="HAMAP" id="MF_00149">
    <property type="entry name" value="DNA_mis_repair"/>
    <property type="match status" value="1"/>
</dbReference>